<feature type="compositionally biased region" description="Low complexity" evidence="2">
    <location>
        <begin position="31"/>
        <end position="41"/>
    </location>
</feature>
<keyword evidence="1" id="KW-0175">Coiled coil</keyword>
<feature type="compositionally biased region" description="Polar residues" evidence="2">
    <location>
        <begin position="419"/>
        <end position="432"/>
    </location>
</feature>
<gene>
    <name evidence="3" type="ORF">SNEC2469_LOCUS26466</name>
</gene>
<feature type="region of interest" description="Disordered" evidence="2">
    <location>
        <begin position="17"/>
        <end position="98"/>
    </location>
</feature>
<evidence type="ECO:0000256" key="1">
    <source>
        <dbReference type="SAM" id="Coils"/>
    </source>
</evidence>
<reference evidence="3" key="1">
    <citation type="submission" date="2021-02" db="EMBL/GenBank/DDBJ databases">
        <authorList>
            <person name="Dougan E. K."/>
            <person name="Rhodes N."/>
            <person name="Thang M."/>
            <person name="Chan C."/>
        </authorList>
    </citation>
    <scope>NUCLEOTIDE SEQUENCE</scope>
</reference>
<proteinExistence type="predicted"/>
<feature type="compositionally biased region" description="Basic and acidic residues" evidence="2">
    <location>
        <begin position="438"/>
        <end position="454"/>
    </location>
</feature>
<feature type="compositionally biased region" description="Basic and acidic residues" evidence="2">
    <location>
        <begin position="361"/>
        <end position="386"/>
    </location>
</feature>
<protein>
    <submittedName>
        <fullName evidence="3">Uncharacterized protein</fullName>
    </submittedName>
</protein>
<organism evidence="3 4">
    <name type="scientific">Symbiodinium necroappetens</name>
    <dbReference type="NCBI Taxonomy" id="1628268"/>
    <lineage>
        <taxon>Eukaryota</taxon>
        <taxon>Sar</taxon>
        <taxon>Alveolata</taxon>
        <taxon>Dinophyceae</taxon>
        <taxon>Suessiales</taxon>
        <taxon>Symbiodiniaceae</taxon>
        <taxon>Symbiodinium</taxon>
    </lineage>
</organism>
<accession>A0A813A1X8</accession>
<feature type="compositionally biased region" description="Basic and acidic residues" evidence="2">
    <location>
        <begin position="493"/>
        <end position="524"/>
    </location>
</feature>
<feature type="region of interest" description="Disordered" evidence="2">
    <location>
        <begin position="299"/>
        <end position="554"/>
    </location>
</feature>
<feature type="coiled-coil region" evidence="1">
    <location>
        <begin position="164"/>
        <end position="233"/>
    </location>
</feature>
<comment type="caution">
    <text evidence="3">The sequence shown here is derived from an EMBL/GenBank/DDBJ whole genome shotgun (WGS) entry which is preliminary data.</text>
</comment>
<feature type="compositionally biased region" description="Basic and acidic residues" evidence="2">
    <location>
        <begin position="532"/>
        <end position="554"/>
    </location>
</feature>
<evidence type="ECO:0000313" key="4">
    <source>
        <dbReference type="Proteomes" id="UP000601435"/>
    </source>
</evidence>
<feature type="compositionally biased region" description="Polar residues" evidence="2">
    <location>
        <begin position="305"/>
        <end position="317"/>
    </location>
</feature>
<feature type="compositionally biased region" description="Polar residues" evidence="2">
    <location>
        <begin position="469"/>
        <end position="481"/>
    </location>
</feature>
<keyword evidence="4" id="KW-1185">Reference proteome</keyword>
<evidence type="ECO:0000313" key="3">
    <source>
        <dbReference type="EMBL" id="CAE7852043.1"/>
    </source>
</evidence>
<feature type="compositionally biased region" description="Basic and acidic residues" evidence="2">
    <location>
        <begin position="43"/>
        <end position="97"/>
    </location>
</feature>
<dbReference type="Proteomes" id="UP000601435">
    <property type="component" value="Unassembled WGS sequence"/>
</dbReference>
<dbReference type="EMBL" id="CAJNJA010053928">
    <property type="protein sequence ID" value="CAE7852043.1"/>
    <property type="molecule type" value="Genomic_DNA"/>
</dbReference>
<dbReference type="AlphaFoldDB" id="A0A813A1X8"/>
<evidence type="ECO:0000256" key="2">
    <source>
        <dbReference type="SAM" id="MobiDB-lite"/>
    </source>
</evidence>
<sequence>MEQREAELLELQEKAKTRRRNLAKEAVKSQASVPSESSGSSDESEKKVEKEAEKAEEHKATEKPEEPKEQAEKAEEAKEVEKPEESKDLETKVREGGEEFDISLAEACREAYHMTDNAIESLLEDERKDAIRAVLQVLEGDIEELPRGYGSHLERLVDSFERWNVELRETSDSTECELEEHIEKSDRAKVAKEDLLARKADAQRRKIEAEQDIAAAEKDIEENKKIIEDLETDGAKLRDGRTAVRETHQVAGRALQMLQGIVKKLRAATSTDDELRKNLFQDEGKKGSAQLQMLRMLMRKRKSGTETPRNAKTPKSMQSEDECRSQSQGKRARGSDRPNELENPPKTPRLLQAKAKTAPDILKEKDVQPEKRDRKRELENVPDKWLNKPRSHREHKEGSGFTITDDNGKKRVAAGWGSHTIQKCRLNTSRIDPSTPEKPTKPERTNVKRAKEAQPIDLEEEEKEMLQKGSASESSKPNIFTTPDGKVRPNPKWGEERPRVEEKKRPKPKESKETEKKEKKEHKEMKHKKEKKEKDRRAESPEKGYSEKDMADTS</sequence>
<name>A0A813A1X8_9DINO</name>